<dbReference type="SMART" id="SM00670">
    <property type="entry name" value="PINc"/>
    <property type="match status" value="1"/>
</dbReference>
<reference evidence="2 3" key="1">
    <citation type="submission" date="2019-03" db="EMBL/GenBank/DDBJ databases">
        <title>Single cell metagenomics reveals metabolic interactions within the superorganism composed of flagellate Streblomastix strix and complex community of Bacteroidetes bacteria on its surface.</title>
        <authorList>
            <person name="Treitli S.C."/>
            <person name="Kolisko M."/>
            <person name="Husnik F."/>
            <person name="Keeling P."/>
            <person name="Hampl V."/>
        </authorList>
    </citation>
    <scope>NUCLEOTIDE SEQUENCE [LARGE SCALE GENOMIC DNA]</scope>
    <source>
        <strain evidence="2">St1</strain>
    </source>
</reference>
<proteinExistence type="predicted"/>
<feature type="domain" description="PIN" evidence="1">
    <location>
        <begin position="1"/>
        <end position="124"/>
    </location>
</feature>
<sequence>MQYYLDANTLIFILLDNECIHKDVTKIIEEPSNIFYVSAVAVREILHLYKTGKIGEHRYRTAKDILNAIENLGIEIKSLNKSHLLVYANLDIVKGHNDPNDHIIISQAIADKITLISSDRKFQEYTKQKLSFIFNKR</sequence>
<dbReference type="PANTHER" id="PTHR36173">
    <property type="entry name" value="RIBONUCLEASE VAPC16-RELATED"/>
    <property type="match status" value="1"/>
</dbReference>
<dbReference type="PANTHER" id="PTHR36173:SF2">
    <property type="entry name" value="RIBONUCLEASE VAPC16"/>
    <property type="match status" value="1"/>
</dbReference>
<dbReference type="Pfam" id="PF01850">
    <property type="entry name" value="PIN"/>
    <property type="match status" value="1"/>
</dbReference>
<evidence type="ECO:0000259" key="1">
    <source>
        <dbReference type="SMART" id="SM00670"/>
    </source>
</evidence>
<accession>A0A5M8P087</accession>
<dbReference type="SUPFAM" id="SSF88723">
    <property type="entry name" value="PIN domain-like"/>
    <property type="match status" value="1"/>
</dbReference>
<dbReference type="Proteomes" id="UP000324575">
    <property type="component" value="Unassembled WGS sequence"/>
</dbReference>
<dbReference type="Gene3D" id="3.40.50.1010">
    <property type="entry name" value="5'-nuclease"/>
    <property type="match status" value="1"/>
</dbReference>
<evidence type="ECO:0000313" key="2">
    <source>
        <dbReference type="EMBL" id="KAA6301814.1"/>
    </source>
</evidence>
<dbReference type="CDD" id="cd09872">
    <property type="entry name" value="PIN_Sll0205-like"/>
    <property type="match status" value="1"/>
</dbReference>
<organism evidence="2 3">
    <name type="scientific">Candidatus Ordinivivax streblomastigis</name>
    <dbReference type="NCBI Taxonomy" id="2540710"/>
    <lineage>
        <taxon>Bacteria</taxon>
        <taxon>Pseudomonadati</taxon>
        <taxon>Bacteroidota</taxon>
        <taxon>Bacteroidia</taxon>
        <taxon>Bacteroidales</taxon>
        <taxon>Candidatus Ordinivivax</taxon>
    </lineage>
</organism>
<dbReference type="InterPro" id="IPR041705">
    <property type="entry name" value="PIN_Sll0205"/>
</dbReference>
<evidence type="ECO:0000313" key="3">
    <source>
        <dbReference type="Proteomes" id="UP000324575"/>
    </source>
</evidence>
<comment type="caution">
    <text evidence="2">The sequence shown here is derived from an EMBL/GenBank/DDBJ whole genome shotgun (WGS) entry which is preliminary data.</text>
</comment>
<protein>
    <recommendedName>
        <fullName evidence="1">PIN domain-containing protein</fullName>
    </recommendedName>
</protein>
<dbReference type="InterPro" id="IPR052919">
    <property type="entry name" value="TA_system_RNase"/>
</dbReference>
<dbReference type="InterPro" id="IPR029060">
    <property type="entry name" value="PIN-like_dom_sf"/>
</dbReference>
<dbReference type="EMBL" id="SNRX01000013">
    <property type="protein sequence ID" value="KAA6301814.1"/>
    <property type="molecule type" value="Genomic_DNA"/>
</dbReference>
<dbReference type="InterPro" id="IPR002716">
    <property type="entry name" value="PIN_dom"/>
</dbReference>
<gene>
    <name evidence="2" type="ORF">EZS26_001977</name>
</gene>
<dbReference type="AlphaFoldDB" id="A0A5M8P087"/>
<name>A0A5M8P087_9BACT</name>